<dbReference type="GO" id="GO:0000030">
    <property type="term" value="F:mannosyltransferase activity"/>
    <property type="evidence" value="ECO:0007669"/>
    <property type="project" value="TreeGrafter"/>
</dbReference>
<dbReference type="AlphaFoldDB" id="A0A9P8QMB3"/>
<dbReference type="OrthoDB" id="3360032at2759"/>
<dbReference type="Proteomes" id="UP000827724">
    <property type="component" value="Unassembled WGS sequence"/>
</dbReference>
<keyword evidence="2" id="KW-0732">Signal</keyword>
<dbReference type="GO" id="GO:0006506">
    <property type="term" value="P:GPI anchor biosynthetic process"/>
    <property type="evidence" value="ECO:0007669"/>
    <property type="project" value="TreeGrafter"/>
</dbReference>
<comment type="caution">
    <text evidence="3">The sequence shown here is derived from an EMBL/GenBank/DDBJ whole genome shotgun (WGS) entry which is preliminary data.</text>
</comment>
<dbReference type="PANTHER" id="PTHR28022:SF1">
    <property type="entry name" value="GPI MANNOSYLTRANSFERASE 2 SUBUNIT PGA1"/>
    <property type="match status" value="1"/>
</dbReference>
<name>A0A9P8QMB3_9HYPO</name>
<dbReference type="GO" id="GO:0031501">
    <property type="term" value="C:mannosyltransferase complex"/>
    <property type="evidence" value="ECO:0007669"/>
    <property type="project" value="TreeGrafter"/>
</dbReference>
<dbReference type="PANTHER" id="PTHR28022">
    <property type="entry name" value="GPI MANNOSYLTRANSFERASE 2 SUBUNIT PGA1"/>
    <property type="match status" value="1"/>
</dbReference>
<organism evidence="3 4">
    <name type="scientific">Trichoderma cornu-damae</name>
    <dbReference type="NCBI Taxonomy" id="654480"/>
    <lineage>
        <taxon>Eukaryota</taxon>
        <taxon>Fungi</taxon>
        <taxon>Dikarya</taxon>
        <taxon>Ascomycota</taxon>
        <taxon>Pezizomycotina</taxon>
        <taxon>Sordariomycetes</taxon>
        <taxon>Hypocreomycetidae</taxon>
        <taxon>Hypocreales</taxon>
        <taxon>Hypocreaceae</taxon>
        <taxon>Trichoderma</taxon>
    </lineage>
</organism>
<evidence type="ECO:0000256" key="1">
    <source>
        <dbReference type="SAM" id="MobiDB-lite"/>
    </source>
</evidence>
<proteinExistence type="predicted"/>
<evidence type="ECO:0000313" key="3">
    <source>
        <dbReference type="EMBL" id="KAH6608020.1"/>
    </source>
</evidence>
<gene>
    <name evidence="3" type="ORF">Trco_004333</name>
</gene>
<protein>
    <submittedName>
        <fullName evidence="3">Uncharacterized protein</fullName>
    </submittedName>
</protein>
<feature type="chain" id="PRO_5040479941" evidence="2">
    <location>
        <begin position="42"/>
        <end position="273"/>
    </location>
</feature>
<dbReference type="InterPro" id="IPR019433">
    <property type="entry name" value="GPI_ManTrfase_II_coact_Pga1"/>
</dbReference>
<sequence>MPTLVPHHHPQPPQSSTKSLSLLSLSLSLLPFLSLIPASHANTEKVIFTAPPPISLSSVATIPPSLNHDISVLGPSARWSLRTNLTRVFPPEQEDDERGFPSWLLLDDLTPGQRYELRVCWSALQPTAFTLDVYPLATVLSTPSLLQSFTQHAASVSSSNRQQQQGKGEEEQHQRKPPHKLLAPNGDSALLLRVLAAADYFSHHSSLMKDPPPVLVDLILDPYLHNVLPRSLVPTLCYLVVVGVVSWLVAQGVARSLASVAGSGNGGQAKKQN</sequence>
<keyword evidence="4" id="KW-1185">Reference proteome</keyword>
<accession>A0A9P8QMB3</accession>
<feature type="signal peptide" evidence="2">
    <location>
        <begin position="1"/>
        <end position="41"/>
    </location>
</feature>
<evidence type="ECO:0000256" key="2">
    <source>
        <dbReference type="SAM" id="SignalP"/>
    </source>
</evidence>
<feature type="region of interest" description="Disordered" evidence="1">
    <location>
        <begin position="156"/>
        <end position="182"/>
    </location>
</feature>
<dbReference type="EMBL" id="JAIWOZ010000003">
    <property type="protein sequence ID" value="KAH6608020.1"/>
    <property type="molecule type" value="Genomic_DNA"/>
</dbReference>
<reference evidence="3" key="1">
    <citation type="submission" date="2021-08" db="EMBL/GenBank/DDBJ databases">
        <title>Chromosome-Level Trichoderma cornu-damae using Hi-C Data.</title>
        <authorList>
            <person name="Kim C.S."/>
        </authorList>
    </citation>
    <scope>NUCLEOTIDE SEQUENCE</scope>
    <source>
        <strain evidence="3">KA19-0412C</strain>
    </source>
</reference>
<evidence type="ECO:0000313" key="4">
    <source>
        <dbReference type="Proteomes" id="UP000827724"/>
    </source>
</evidence>
<dbReference type="GO" id="GO:0005789">
    <property type="term" value="C:endoplasmic reticulum membrane"/>
    <property type="evidence" value="ECO:0007669"/>
    <property type="project" value="TreeGrafter"/>
</dbReference>